<accession>A0A8T8SJW8</accession>
<dbReference type="PANTHER" id="PTHR37535">
    <property type="entry name" value="FLUG DOMAIN PROTEIN"/>
    <property type="match status" value="1"/>
</dbReference>
<feature type="compositionally biased region" description="Basic and acidic residues" evidence="1">
    <location>
        <begin position="284"/>
        <end position="298"/>
    </location>
</feature>
<evidence type="ECO:0008006" key="5">
    <source>
        <dbReference type="Google" id="ProtNLM"/>
    </source>
</evidence>
<evidence type="ECO:0000313" key="4">
    <source>
        <dbReference type="Proteomes" id="UP000077521"/>
    </source>
</evidence>
<dbReference type="AlphaFoldDB" id="A0A8T8SJW8"/>
<dbReference type="GO" id="GO:0003677">
    <property type="term" value="F:DNA binding"/>
    <property type="evidence" value="ECO:0007669"/>
    <property type="project" value="InterPro"/>
</dbReference>
<dbReference type="InterPro" id="IPR021842">
    <property type="entry name" value="DUF3435"/>
</dbReference>
<dbReference type="SUPFAM" id="SSF56349">
    <property type="entry name" value="DNA breaking-rejoining enzymes"/>
    <property type="match status" value="1"/>
</dbReference>
<sequence>MFFWGSGRRSQHRGDVIFLCKRLVLMELLGLKAVSSEELDDDDDYDGSSPVGTHEQLIEIARASTQFQFQGDLTFPHANGFSTLPIVRAGSDHKALPLKTKLLQTRLSTIGKVAGFVQPVTWYWLRRLSVSVMLSNQIPSSTIAHSLGHQTVGTHVGQSIQPYLPKRVAVDMQGLIAGRKDIDPALSVSASNITRLDQSLGRLPKAVISEMDSRNPELLAARARLESMKPTSTSTGLQEAHSEYTLVRRRVMRQEHTRWRQGLEAQQNNLLRSAMNLSGTNNEETPHEDDSDKEEAPRPSKGKVRAVIADDSSNEDDLYLHSDKEEALPLNKGKARAVETGYDSVEDDMSDMSDISDMSVTSDMSVVEQPQIGLAAVELKLVEFGASLQQQTGDVLGRELWNVDAEGNNLDRHIKLMIDFGSLHAKTRQRYYPLAEPLENDADECPHCPVRRNGSRNDDKFAEHILACAKIHYDQMALDVVDKHWAGEKCPFLVGPWNKRSPCTHVFGKEGTQDSISRHLLHNHMMKGRNAKCEAKLSPTSRCDVSIGSSHERREHLIQHGMYLALMPTPHRAARAEDNEVFTLCSFCKSCSTWIFGAAAKAQHDRIHLDNLPMKLDTRLVGYLVRQEIICLPCSDGGLLKTFRSPTALRKPQASCFLPCHVLHGRTRPM</sequence>
<dbReference type="EMBL" id="LWDF02000914">
    <property type="protein sequence ID" value="KAE8241419.1"/>
    <property type="molecule type" value="Genomic_DNA"/>
</dbReference>
<dbReference type="InterPro" id="IPR011010">
    <property type="entry name" value="DNA_brk_join_enz"/>
</dbReference>
<dbReference type="PANTHER" id="PTHR37535:SF3">
    <property type="entry name" value="FLUG DOMAIN-CONTAINING PROTEIN"/>
    <property type="match status" value="1"/>
</dbReference>
<evidence type="ECO:0000256" key="1">
    <source>
        <dbReference type="SAM" id="MobiDB-lite"/>
    </source>
</evidence>
<organism evidence="3 4">
    <name type="scientific">Tilletia indica</name>
    <dbReference type="NCBI Taxonomy" id="43049"/>
    <lineage>
        <taxon>Eukaryota</taxon>
        <taxon>Fungi</taxon>
        <taxon>Dikarya</taxon>
        <taxon>Basidiomycota</taxon>
        <taxon>Ustilaginomycotina</taxon>
        <taxon>Exobasidiomycetes</taxon>
        <taxon>Tilletiales</taxon>
        <taxon>Tilletiaceae</taxon>
        <taxon>Tilletia</taxon>
    </lineage>
</organism>
<feature type="signal peptide" evidence="2">
    <location>
        <begin position="1"/>
        <end position="36"/>
    </location>
</feature>
<keyword evidence="2" id="KW-0732">Signal</keyword>
<name>A0A8T8SJW8_9BASI</name>
<reference evidence="3" key="2">
    <citation type="journal article" date="2019" name="IMA Fungus">
        <title>Genome sequencing and comparison of five Tilletia species to identify candidate genes for the detection of regulated species infecting wheat.</title>
        <authorList>
            <person name="Nguyen H.D.T."/>
            <person name="Sultana T."/>
            <person name="Kesanakurti P."/>
            <person name="Hambleton S."/>
        </authorList>
    </citation>
    <scope>NUCLEOTIDE SEQUENCE</scope>
    <source>
        <strain evidence="3">DAOMC 236416</strain>
    </source>
</reference>
<proteinExistence type="predicted"/>
<keyword evidence="4" id="KW-1185">Reference proteome</keyword>
<reference evidence="3" key="1">
    <citation type="submission" date="2016-04" db="EMBL/GenBank/DDBJ databases">
        <authorList>
            <person name="Nguyen H.D."/>
            <person name="Samba Siva P."/>
            <person name="Cullis J."/>
            <person name="Levesque C.A."/>
            <person name="Hambleton S."/>
        </authorList>
    </citation>
    <scope>NUCLEOTIDE SEQUENCE</scope>
    <source>
        <strain evidence="3">DAOMC 236416</strain>
    </source>
</reference>
<protein>
    <recommendedName>
        <fullName evidence="5">C2H2-type domain-containing protein</fullName>
    </recommendedName>
</protein>
<evidence type="ECO:0000313" key="3">
    <source>
        <dbReference type="EMBL" id="KAE8241419.1"/>
    </source>
</evidence>
<comment type="caution">
    <text evidence="3">The sequence shown here is derived from an EMBL/GenBank/DDBJ whole genome shotgun (WGS) entry which is preliminary data.</text>
</comment>
<dbReference type="Pfam" id="PF11917">
    <property type="entry name" value="DUF3435"/>
    <property type="match status" value="1"/>
</dbReference>
<evidence type="ECO:0000256" key="2">
    <source>
        <dbReference type="SAM" id="SignalP"/>
    </source>
</evidence>
<gene>
    <name evidence="3" type="ORF">A4X13_0g7423</name>
</gene>
<feature type="chain" id="PRO_5035900038" description="C2H2-type domain-containing protein" evidence="2">
    <location>
        <begin position="37"/>
        <end position="670"/>
    </location>
</feature>
<dbReference type="Proteomes" id="UP000077521">
    <property type="component" value="Unassembled WGS sequence"/>
</dbReference>
<feature type="region of interest" description="Disordered" evidence="1">
    <location>
        <begin position="277"/>
        <end position="316"/>
    </location>
</feature>